<feature type="binding site" evidence="7">
    <location>
        <position position="314"/>
    </location>
    <ligand>
        <name>[4Fe-4S] cluster</name>
        <dbReference type="ChEBI" id="CHEBI:49883"/>
    </ligand>
</feature>
<dbReference type="InterPro" id="IPR045854">
    <property type="entry name" value="NO2/SO3_Rdtase_4Fe4S_sf"/>
</dbReference>
<accession>D5RJC7</accession>
<evidence type="ECO:0000259" key="10">
    <source>
        <dbReference type="Pfam" id="PF26540"/>
    </source>
</evidence>
<dbReference type="InterPro" id="IPR011005">
    <property type="entry name" value="Dihydropteroate_synth-like_sf"/>
</dbReference>
<dbReference type="RefSeq" id="WP_007004246.1">
    <property type="nucleotide sequence ID" value="NZ_GG770778.1"/>
</dbReference>
<feature type="domain" description="IspG TIM-barrel" evidence="9">
    <location>
        <begin position="14"/>
        <end position="254"/>
    </location>
</feature>
<dbReference type="GO" id="GO:0046429">
    <property type="term" value="F:4-hydroxy-3-methylbut-2-en-1-yl diphosphate synthase activity (ferredoxin)"/>
    <property type="evidence" value="ECO:0007669"/>
    <property type="project" value="UniProtKB-UniRule"/>
</dbReference>
<protein>
    <recommendedName>
        <fullName evidence="7">4-hydroxy-3-methylbut-2-en-1-yl diphosphate synthase (flavodoxin)</fullName>
        <ecNumber evidence="7">1.17.7.3</ecNumber>
    </recommendedName>
    <alternativeName>
        <fullName evidence="7">1-hydroxy-2-methyl-2-(E)-butenyl 4-diphosphate synthase</fullName>
    </alternativeName>
</protein>
<dbReference type="PANTHER" id="PTHR30454">
    <property type="entry name" value="4-HYDROXY-3-METHYLBUT-2-EN-1-YL DIPHOSPHATE SYNTHASE"/>
    <property type="match status" value="1"/>
</dbReference>
<dbReference type="HOGENOM" id="CLU_042258_0_0_5"/>
<feature type="domain" description="IspG C-terminal" evidence="10">
    <location>
        <begin position="268"/>
        <end position="356"/>
    </location>
</feature>
<evidence type="ECO:0000256" key="8">
    <source>
        <dbReference type="SAM" id="MobiDB-lite"/>
    </source>
</evidence>
<dbReference type="Pfam" id="PF04551">
    <property type="entry name" value="GcpE"/>
    <property type="match status" value="1"/>
</dbReference>
<keyword evidence="1 7" id="KW-0004">4Fe-4S</keyword>
<comment type="caution">
    <text evidence="11">The sequence shown here is derived from an EMBL/GenBank/DDBJ whole genome shotgun (WGS) entry which is preliminary data.</text>
</comment>
<dbReference type="GO" id="GO:0051539">
    <property type="term" value="F:4 iron, 4 sulfur cluster binding"/>
    <property type="evidence" value="ECO:0007669"/>
    <property type="project" value="UniProtKB-UniRule"/>
</dbReference>
<gene>
    <name evidence="7 11" type="primary">ispG</name>
    <name evidence="11" type="ORF">HMPREF0731_1187</name>
</gene>
<evidence type="ECO:0000313" key="12">
    <source>
        <dbReference type="Proteomes" id="UP000005324"/>
    </source>
</evidence>
<keyword evidence="5 7" id="KW-0411">Iron-sulfur</keyword>
<dbReference type="InterPro" id="IPR016425">
    <property type="entry name" value="IspG_bac"/>
</dbReference>
<dbReference type="Pfam" id="PF26540">
    <property type="entry name" value="GcpE_C"/>
    <property type="match status" value="1"/>
</dbReference>
<feature type="binding site" evidence="7">
    <location>
        <position position="307"/>
    </location>
    <ligand>
        <name>[4Fe-4S] cluster</name>
        <dbReference type="ChEBI" id="CHEBI:49883"/>
    </ligand>
</feature>
<dbReference type="PANTHER" id="PTHR30454:SF0">
    <property type="entry name" value="4-HYDROXY-3-METHYLBUT-2-EN-1-YL DIPHOSPHATE SYNTHASE (FERREDOXIN), CHLOROPLASTIC"/>
    <property type="match status" value="1"/>
</dbReference>
<dbReference type="InterPro" id="IPR058579">
    <property type="entry name" value="IspG_C"/>
</dbReference>
<dbReference type="EMBL" id="ADVL01000194">
    <property type="protein sequence ID" value="EFH12587.1"/>
    <property type="molecule type" value="Genomic_DNA"/>
</dbReference>
<dbReference type="SUPFAM" id="SSF51395">
    <property type="entry name" value="FMN-linked oxidoreductases"/>
    <property type="match status" value="1"/>
</dbReference>
<organism evidence="11 12">
    <name type="scientific">Pseudoroseomonas cervicalis ATCC 49957</name>
    <dbReference type="NCBI Taxonomy" id="525371"/>
    <lineage>
        <taxon>Bacteria</taxon>
        <taxon>Pseudomonadati</taxon>
        <taxon>Pseudomonadota</taxon>
        <taxon>Alphaproteobacteria</taxon>
        <taxon>Acetobacterales</taxon>
        <taxon>Roseomonadaceae</taxon>
        <taxon>Roseomonas</taxon>
    </lineage>
</organism>
<comment type="catalytic activity">
    <reaction evidence="7">
        <text>(2E)-4-hydroxy-3-methylbut-2-enyl diphosphate + oxidized [flavodoxin] + H2O + 2 H(+) = 2-C-methyl-D-erythritol 2,4-cyclic diphosphate + reduced [flavodoxin]</text>
        <dbReference type="Rhea" id="RHEA:43604"/>
        <dbReference type="Rhea" id="RHEA-COMP:10622"/>
        <dbReference type="Rhea" id="RHEA-COMP:10623"/>
        <dbReference type="ChEBI" id="CHEBI:15377"/>
        <dbReference type="ChEBI" id="CHEBI:15378"/>
        <dbReference type="ChEBI" id="CHEBI:57618"/>
        <dbReference type="ChEBI" id="CHEBI:58210"/>
        <dbReference type="ChEBI" id="CHEBI:58483"/>
        <dbReference type="ChEBI" id="CHEBI:128753"/>
        <dbReference type="EC" id="1.17.7.3"/>
    </reaction>
</comment>
<dbReference type="GO" id="GO:0005506">
    <property type="term" value="F:iron ion binding"/>
    <property type="evidence" value="ECO:0007669"/>
    <property type="project" value="InterPro"/>
</dbReference>
<evidence type="ECO:0000256" key="5">
    <source>
        <dbReference type="ARBA" id="ARBA00023014"/>
    </source>
</evidence>
<dbReference type="UniPathway" id="UPA00056">
    <property type="reaction ID" value="UER00096"/>
</dbReference>
<evidence type="ECO:0000256" key="4">
    <source>
        <dbReference type="ARBA" id="ARBA00023004"/>
    </source>
</evidence>
<reference evidence="11 12" key="1">
    <citation type="submission" date="2010-04" db="EMBL/GenBank/DDBJ databases">
        <authorList>
            <person name="Qin X."/>
            <person name="Bachman B."/>
            <person name="Battles P."/>
            <person name="Bell A."/>
            <person name="Bess C."/>
            <person name="Bickham C."/>
            <person name="Chaboub L."/>
            <person name="Chen D."/>
            <person name="Coyle M."/>
            <person name="Deiros D.R."/>
            <person name="Dinh H."/>
            <person name="Forbes L."/>
            <person name="Fowler G."/>
            <person name="Francisco L."/>
            <person name="Fu Q."/>
            <person name="Gubbala S."/>
            <person name="Hale W."/>
            <person name="Han Y."/>
            <person name="Hemphill L."/>
            <person name="Highlander S.K."/>
            <person name="Hirani K."/>
            <person name="Hogues M."/>
            <person name="Jackson L."/>
            <person name="Jakkamsetti A."/>
            <person name="Javaid M."/>
            <person name="Jiang H."/>
            <person name="Korchina V."/>
            <person name="Kovar C."/>
            <person name="Lara F."/>
            <person name="Lee S."/>
            <person name="Mata R."/>
            <person name="Mathew T."/>
            <person name="Moen C."/>
            <person name="Morales K."/>
            <person name="Munidasa M."/>
            <person name="Nazareth L."/>
            <person name="Ngo R."/>
            <person name="Nguyen L."/>
            <person name="Okwuonu G."/>
            <person name="Ongeri F."/>
            <person name="Patil S."/>
            <person name="Petrosino J."/>
            <person name="Pham C."/>
            <person name="Pham P."/>
            <person name="Pu L.-L."/>
            <person name="Puazo M."/>
            <person name="Raj R."/>
            <person name="Reid J."/>
            <person name="Rouhana J."/>
            <person name="Saada N."/>
            <person name="Shang Y."/>
            <person name="Simmons D."/>
            <person name="Thornton R."/>
            <person name="Warren J."/>
            <person name="Weissenberger G."/>
            <person name="Zhang J."/>
            <person name="Zhang L."/>
            <person name="Zhou C."/>
            <person name="Zhu D."/>
            <person name="Muzny D."/>
            <person name="Worley K."/>
            <person name="Gibbs R."/>
        </authorList>
    </citation>
    <scope>NUCLEOTIDE SEQUENCE [LARGE SCALE GENOMIC DNA]</scope>
    <source>
        <strain evidence="11 12">ATCC 49957</strain>
    </source>
</reference>
<evidence type="ECO:0000256" key="7">
    <source>
        <dbReference type="HAMAP-Rule" id="MF_00159"/>
    </source>
</evidence>
<dbReference type="GO" id="GO:0019288">
    <property type="term" value="P:isopentenyl diphosphate biosynthetic process, methylerythritol 4-phosphate pathway"/>
    <property type="evidence" value="ECO:0007669"/>
    <property type="project" value="UniProtKB-UniRule"/>
</dbReference>
<name>D5RJC7_9PROT</name>
<proteinExistence type="inferred from homology"/>
<dbReference type="Gene3D" id="3.30.413.10">
    <property type="entry name" value="Sulfite Reductase Hemoprotein, domain 1"/>
    <property type="match status" value="1"/>
</dbReference>
<dbReference type="GO" id="GO:0141197">
    <property type="term" value="F:4-hydroxy-3-methylbut-2-enyl-diphosphate synthase activity (flavodoxin)"/>
    <property type="evidence" value="ECO:0007669"/>
    <property type="project" value="UniProtKB-EC"/>
</dbReference>
<dbReference type="AlphaFoldDB" id="D5RJC7"/>
<dbReference type="InterPro" id="IPR004588">
    <property type="entry name" value="IspG_bac-typ"/>
</dbReference>
<evidence type="ECO:0000259" key="9">
    <source>
        <dbReference type="Pfam" id="PF04551"/>
    </source>
</evidence>
<dbReference type="Proteomes" id="UP000005324">
    <property type="component" value="Unassembled WGS sequence"/>
</dbReference>
<evidence type="ECO:0000256" key="6">
    <source>
        <dbReference type="ARBA" id="ARBA00023229"/>
    </source>
</evidence>
<evidence type="ECO:0000313" key="11">
    <source>
        <dbReference type="EMBL" id="EFH12587.1"/>
    </source>
</evidence>
<evidence type="ECO:0000256" key="2">
    <source>
        <dbReference type="ARBA" id="ARBA00022723"/>
    </source>
</evidence>
<dbReference type="SUPFAM" id="SSF56014">
    <property type="entry name" value="Nitrite and sulphite reductase 4Fe-4S domain-like"/>
    <property type="match status" value="1"/>
</dbReference>
<sequence length="391" mass="41372">MSYRPYQQILRRKSRQIRVGKVLVGGDAPISVQTMTNTPTEDAAATIAQIRRAELAGVDIVRVSCPDEASTAALAEIVREVNVPIVADIHFHYKRALEAAAAGAACLRINPGNIGSKERVKEVVKAARDHGCSIRIGVNAGSLERHLLEKYGEPNPEALVESALWHAAHLQELDFHEFKISVKASDVFLAVAAYQQLAEACDHPLHIGITEAGGKRTGTVKSSIGLGSLLWAGIGDTLRVSLSAEPEEEVHVGWDILKSLGIRHRGVKIISCPSCARQGFNVIETVAALEERLAHIEVPLSLSIIGCVVNGPGEALMTDIGVTGGGNGRHMVYAAGKTDHTMGQEGMVDHIVGLVEAKVAEIKAAMPKDGAAADNEGGHPAPGAPSKQAAE</sequence>
<dbReference type="HAMAP" id="MF_00159">
    <property type="entry name" value="IspG"/>
    <property type="match status" value="1"/>
</dbReference>
<dbReference type="NCBIfam" id="NF001540">
    <property type="entry name" value="PRK00366.1"/>
    <property type="match status" value="1"/>
</dbReference>
<keyword evidence="3 7" id="KW-0560">Oxidoreductase</keyword>
<dbReference type="PIRSF" id="PIRSF004640">
    <property type="entry name" value="IspG"/>
    <property type="match status" value="1"/>
</dbReference>
<dbReference type="GO" id="GO:0016114">
    <property type="term" value="P:terpenoid biosynthetic process"/>
    <property type="evidence" value="ECO:0007669"/>
    <property type="project" value="InterPro"/>
</dbReference>
<comment type="similarity">
    <text evidence="7">Belongs to the IspG family.</text>
</comment>
<dbReference type="FunFam" id="3.20.20.20:FF:000001">
    <property type="entry name" value="4-hydroxy-3-methylbut-2-en-1-yl diphosphate synthase (flavodoxin)"/>
    <property type="match status" value="1"/>
</dbReference>
<keyword evidence="6 7" id="KW-0414">Isoprene biosynthesis</keyword>
<dbReference type="EC" id="1.17.7.3" evidence="7"/>
<feature type="binding site" evidence="7">
    <location>
        <position position="275"/>
    </location>
    <ligand>
        <name>[4Fe-4S] cluster</name>
        <dbReference type="ChEBI" id="CHEBI:49883"/>
    </ligand>
</feature>
<feature type="region of interest" description="Disordered" evidence="8">
    <location>
        <begin position="367"/>
        <end position="391"/>
    </location>
</feature>
<evidence type="ECO:0000256" key="1">
    <source>
        <dbReference type="ARBA" id="ARBA00022485"/>
    </source>
</evidence>
<comment type="function">
    <text evidence="7">Converts 2C-methyl-D-erythritol 2,4-cyclodiphosphate (ME-2,4cPP) into 1-hydroxy-2-methyl-2-(E)-butenyl 4-diphosphate.</text>
</comment>
<comment type="pathway">
    <text evidence="7">Isoprenoid biosynthesis; isopentenyl diphosphate biosynthesis via DXP pathway; isopentenyl diphosphate from 1-deoxy-D-xylulose 5-phosphate: step 5/6.</text>
</comment>
<evidence type="ECO:0000256" key="3">
    <source>
        <dbReference type="ARBA" id="ARBA00023002"/>
    </source>
</evidence>
<dbReference type="Gene3D" id="3.20.20.20">
    <property type="entry name" value="Dihydropteroate synthase-like"/>
    <property type="match status" value="1"/>
</dbReference>
<keyword evidence="2 7" id="KW-0479">Metal-binding</keyword>
<comment type="cofactor">
    <cofactor evidence="7">
        <name>[4Fe-4S] cluster</name>
        <dbReference type="ChEBI" id="CHEBI:49883"/>
    </cofactor>
    <text evidence="7">Binds 1 [4Fe-4S] cluster.</text>
</comment>
<keyword evidence="4 7" id="KW-0408">Iron</keyword>
<keyword evidence="12" id="KW-1185">Reference proteome</keyword>
<dbReference type="NCBIfam" id="TIGR00612">
    <property type="entry name" value="ispG_gcpE"/>
    <property type="match status" value="1"/>
</dbReference>
<dbReference type="InterPro" id="IPR058578">
    <property type="entry name" value="IspG_TIM"/>
</dbReference>
<feature type="binding site" evidence="7">
    <location>
        <position position="272"/>
    </location>
    <ligand>
        <name>[4Fe-4S] cluster</name>
        <dbReference type="ChEBI" id="CHEBI:49883"/>
    </ligand>
</feature>